<reference evidence="1 2" key="1">
    <citation type="journal article" date="2016" name="Mol. Biol. Evol.">
        <title>Comparative Genomics of Early-Diverging Mushroom-Forming Fungi Provides Insights into the Origins of Lignocellulose Decay Capabilities.</title>
        <authorList>
            <person name="Nagy L.G."/>
            <person name="Riley R."/>
            <person name="Tritt A."/>
            <person name="Adam C."/>
            <person name="Daum C."/>
            <person name="Floudas D."/>
            <person name="Sun H."/>
            <person name="Yadav J.S."/>
            <person name="Pangilinan J."/>
            <person name="Larsson K.H."/>
            <person name="Matsuura K."/>
            <person name="Barry K."/>
            <person name="Labutti K."/>
            <person name="Kuo R."/>
            <person name="Ohm R.A."/>
            <person name="Bhattacharya S.S."/>
            <person name="Shirouzu T."/>
            <person name="Yoshinaga Y."/>
            <person name="Martin F.M."/>
            <person name="Grigoriev I.V."/>
            <person name="Hibbett D.S."/>
        </authorList>
    </citation>
    <scope>NUCLEOTIDE SEQUENCE [LARGE SCALE GENOMIC DNA]</scope>
    <source>
        <strain evidence="1 2">HHB10207 ss-3</strain>
    </source>
</reference>
<dbReference type="AlphaFoldDB" id="A0A165X7J6"/>
<proteinExistence type="predicted"/>
<gene>
    <name evidence="1" type="ORF">SISSUDRAFT_637737</name>
</gene>
<accession>A0A165X7J6</accession>
<keyword evidence="2" id="KW-1185">Reference proteome</keyword>
<evidence type="ECO:0000313" key="1">
    <source>
        <dbReference type="EMBL" id="KZT31906.1"/>
    </source>
</evidence>
<organism evidence="1 2">
    <name type="scientific">Sistotremastrum suecicum HHB10207 ss-3</name>
    <dbReference type="NCBI Taxonomy" id="1314776"/>
    <lineage>
        <taxon>Eukaryota</taxon>
        <taxon>Fungi</taxon>
        <taxon>Dikarya</taxon>
        <taxon>Basidiomycota</taxon>
        <taxon>Agaricomycotina</taxon>
        <taxon>Agaricomycetes</taxon>
        <taxon>Sistotremastrales</taxon>
        <taxon>Sistotremastraceae</taxon>
        <taxon>Sistotremastrum</taxon>
    </lineage>
</organism>
<protein>
    <submittedName>
        <fullName evidence="1">Uncharacterized protein</fullName>
    </submittedName>
</protein>
<dbReference type="Proteomes" id="UP000076798">
    <property type="component" value="Unassembled WGS sequence"/>
</dbReference>
<dbReference type="EMBL" id="KV428430">
    <property type="protein sequence ID" value="KZT31906.1"/>
    <property type="molecule type" value="Genomic_DNA"/>
</dbReference>
<evidence type="ECO:0000313" key="2">
    <source>
        <dbReference type="Proteomes" id="UP000076798"/>
    </source>
</evidence>
<name>A0A165X7J6_9AGAM</name>
<sequence>MLRKAMYFSLATFIFSKCYDPQFRGAKQSLTFLRCSAAYISSSNRNEMFSCHRFRAFDFPRLHLERDRRARFAFH</sequence>